<dbReference type="AlphaFoldDB" id="A0A4S8LES1"/>
<accession>A0A4S8LES1</accession>
<reference evidence="3 4" key="1">
    <citation type="journal article" date="2019" name="Nat. Ecol. Evol.">
        <title>Megaphylogeny resolves global patterns of mushroom evolution.</title>
        <authorList>
            <person name="Varga T."/>
            <person name="Krizsan K."/>
            <person name="Foldi C."/>
            <person name="Dima B."/>
            <person name="Sanchez-Garcia M."/>
            <person name="Sanchez-Ramirez S."/>
            <person name="Szollosi G.J."/>
            <person name="Szarkandi J.G."/>
            <person name="Papp V."/>
            <person name="Albert L."/>
            <person name="Andreopoulos W."/>
            <person name="Angelini C."/>
            <person name="Antonin V."/>
            <person name="Barry K.W."/>
            <person name="Bougher N.L."/>
            <person name="Buchanan P."/>
            <person name="Buyck B."/>
            <person name="Bense V."/>
            <person name="Catcheside P."/>
            <person name="Chovatia M."/>
            <person name="Cooper J."/>
            <person name="Damon W."/>
            <person name="Desjardin D."/>
            <person name="Finy P."/>
            <person name="Geml J."/>
            <person name="Haridas S."/>
            <person name="Hughes K."/>
            <person name="Justo A."/>
            <person name="Karasinski D."/>
            <person name="Kautmanova I."/>
            <person name="Kiss B."/>
            <person name="Kocsube S."/>
            <person name="Kotiranta H."/>
            <person name="LaButti K.M."/>
            <person name="Lechner B.E."/>
            <person name="Liimatainen K."/>
            <person name="Lipzen A."/>
            <person name="Lukacs Z."/>
            <person name="Mihaltcheva S."/>
            <person name="Morgado L.N."/>
            <person name="Niskanen T."/>
            <person name="Noordeloos M.E."/>
            <person name="Ohm R.A."/>
            <person name="Ortiz-Santana B."/>
            <person name="Ovrebo C."/>
            <person name="Racz N."/>
            <person name="Riley R."/>
            <person name="Savchenko A."/>
            <person name="Shiryaev A."/>
            <person name="Soop K."/>
            <person name="Spirin V."/>
            <person name="Szebenyi C."/>
            <person name="Tomsovsky M."/>
            <person name="Tulloss R.E."/>
            <person name="Uehling J."/>
            <person name="Grigoriev I.V."/>
            <person name="Vagvolgyi C."/>
            <person name="Papp T."/>
            <person name="Martin F.M."/>
            <person name="Miettinen O."/>
            <person name="Hibbett D.S."/>
            <person name="Nagy L.G."/>
        </authorList>
    </citation>
    <scope>NUCLEOTIDE SEQUENCE [LARGE SCALE GENOMIC DNA]</scope>
    <source>
        <strain evidence="3 4">CBS 962.96</strain>
    </source>
</reference>
<keyword evidence="2" id="KW-1133">Transmembrane helix</keyword>
<dbReference type="EMBL" id="ML179451">
    <property type="protein sequence ID" value="THU87414.1"/>
    <property type="molecule type" value="Genomic_DNA"/>
</dbReference>
<feature type="transmembrane region" description="Helical" evidence="2">
    <location>
        <begin position="262"/>
        <end position="284"/>
    </location>
</feature>
<feature type="transmembrane region" description="Helical" evidence="2">
    <location>
        <begin position="184"/>
        <end position="207"/>
    </location>
</feature>
<feature type="region of interest" description="Disordered" evidence="1">
    <location>
        <begin position="315"/>
        <end position="349"/>
    </location>
</feature>
<dbReference type="OrthoDB" id="3174319at2759"/>
<evidence type="ECO:0008006" key="5">
    <source>
        <dbReference type="Google" id="ProtNLM"/>
    </source>
</evidence>
<evidence type="ECO:0000256" key="1">
    <source>
        <dbReference type="SAM" id="MobiDB-lite"/>
    </source>
</evidence>
<protein>
    <recommendedName>
        <fullName evidence="5">Family A G protein-coupled receptor-like protein</fullName>
    </recommendedName>
</protein>
<name>A0A4S8LES1_DENBC</name>
<feature type="transmembrane region" description="Helical" evidence="2">
    <location>
        <begin position="62"/>
        <end position="90"/>
    </location>
</feature>
<sequence length="349" mass="37679">MHLLQIQKSLPLSDVDILAVKEWVFETALAFLLLGIQTTLSIAVLGIFVAQGFPLSKAKFALSFVTIMMLFISLTSLVMNVEFIIIQIPLNGYNPPDLKKTASSVTELEIGLNFLSKLNFIIGDTIVVWRAWVLFPQRLLAKMVLLICLMGSFVGVILDAGLLVKRVTENPSELTGGDANVILLATPLIITNLIATTLIGLKAWYHFQSIQNNLGLTNGSSSKALKILLLLIESGLLYLAFWIGYLALGLAKNSSNLIAEEVYLAIMPELVAIYPVLIILVVALQNNNSESVNDMSLSQSIQFASVQLSKSVVHDSSGESQPASPAAGIGNSASAEVEGNEIEVVPRLS</sequence>
<keyword evidence="2" id="KW-0812">Transmembrane</keyword>
<organism evidence="3 4">
    <name type="scientific">Dendrothele bispora (strain CBS 962.96)</name>
    <dbReference type="NCBI Taxonomy" id="1314807"/>
    <lineage>
        <taxon>Eukaryota</taxon>
        <taxon>Fungi</taxon>
        <taxon>Dikarya</taxon>
        <taxon>Basidiomycota</taxon>
        <taxon>Agaricomycotina</taxon>
        <taxon>Agaricomycetes</taxon>
        <taxon>Agaricomycetidae</taxon>
        <taxon>Agaricales</taxon>
        <taxon>Agaricales incertae sedis</taxon>
        <taxon>Dendrothele</taxon>
    </lineage>
</organism>
<evidence type="ECO:0000313" key="3">
    <source>
        <dbReference type="EMBL" id="THU87414.1"/>
    </source>
</evidence>
<feature type="transmembrane region" description="Helical" evidence="2">
    <location>
        <begin position="227"/>
        <end position="250"/>
    </location>
</feature>
<keyword evidence="2" id="KW-0472">Membrane</keyword>
<dbReference type="Proteomes" id="UP000297245">
    <property type="component" value="Unassembled WGS sequence"/>
</dbReference>
<feature type="transmembrane region" description="Helical" evidence="2">
    <location>
        <begin position="28"/>
        <end position="50"/>
    </location>
</feature>
<gene>
    <name evidence="3" type="ORF">K435DRAFT_867306</name>
</gene>
<proteinExistence type="predicted"/>
<evidence type="ECO:0000313" key="4">
    <source>
        <dbReference type="Proteomes" id="UP000297245"/>
    </source>
</evidence>
<evidence type="ECO:0000256" key="2">
    <source>
        <dbReference type="SAM" id="Phobius"/>
    </source>
</evidence>
<keyword evidence="4" id="KW-1185">Reference proteome</keyword>
<feature type="transmembrane region" description="Helical" evidence="2">
    <location>
        <begin position="144"/>
        <end position="164"/>
    </location>
</feature>